<keyword evidence="3" id="KW-1185">Reference proteome</keyword>
<sequence>MQKTLIGLTLIICCLTQSCNSQTGDKSKGDSEQVNKQAPFYSKQLPTGSPRISKEYDSTKIESYDPFIIYKDGSYMIAAEMESKELFDKYNPIFEKYQYSGNGYSWEGHIKQMLEKENPALLKHLQFDPEAGGFYVFADSEKTQRQFADIVSKIFKDIPKLEQYLKTADREKIDD</sequence>
<dbReference type="AlphaFoldDB" id="A0A4Q1CJF0"/>
<name>A0A4Q1CJF0_9BACT</name>
<evidence type="ECO:0000313" key="3">
    <source>
        <dbReference type="Proteomes" id="UP000290204"/>
    </source>
</evidence>
<organism evidence="2 3">
    <name type="scientific">Lacibacter luteus</name>
    <dbReference type="NCBI Taxonomy" id="2508719"/>
    <lineage>
        <taxon>Bacteria</taxon>
        <taxon>Pseudomonadati</taxon>
        <taxon>Bacteroidota</taxon>
        <taxon>Chitinophagia</taxon>
        <taxon>Chitinophagales</taxon>
        <taxon>Chitinophagaceae</taxon>
        <taxon>Lacibacter</taxon>
    </lineage>
</organism>
<protein>
    <submittedName>
        <fullName evidence="2">Uncharacterized protein</fullName>
    </submittedName>
</protein>
<comment type="caution">
    <text evidence="2">The sequence shown here is derived from an EMBL/GenBank/DDBJ whole genome shotgun (WGS) entry which is preliminary data.</text>
</comment>
<dbReference type="Pfam" id="PF15595">
    <property type="entry name" value="Imm51"/>
    <property type="match status" value="1"/>
</dbReference>
<accession>A0A4Q1CJF0</accession>
<dbReference type="PROSITE" id="PS51257">
    <property type="entry name" value="PROKAR_LIPOPROTEIN"/>
    <property type="match status" value="1"/>
</dbReference>
<dbReference type="Proteomes" id="UP000290204">
    <property type="component" value="Unassembled WGS sequence"/>
</dbReference>
<dbReference type="OrthoDB" id="8657476at2"/>
<proteinExistence type="predicted"/>
<feature type="region of interest" description="Disordered" evidence="1">
    <location>
        <begin position="21"/>
        <end position="52"/>
    </location>
</feature>
<evidence type="ECO:0000313" key="2">
    <source>
        <dbReference type="EMBL" id="RXK60739.1"/>
    </source>
</evidence>
<dbReference type="InterPro" id="IPR028956">
    <property type="entry name" value="Imm51"/>
</dbReference>
<dbReference type="RefSeq" id="WP_129130700.1">
    <property type="nucleotide sequence ID" value="NZ_SDHW01000002.1"/>
</dbReference>
<evidence type="ECO:0000256" key="1">
    <source>
        <dbReference type="SAM" id="MobiDB-lite"/>
    </source>
</evidence>
<gene>
    <name evidence="2" type="ORF">ESA94_09760</name>
</gene>
<dbReference type="EMBL" id="SDHW01000002">
    <property type="protein sequence ID" value="RXK60739.1"/>
    <property type="molecule type" value="Genomic_DNA"/>
</dbReference>
<reference evidence="2 3" key="1">
    <citation type="submission" date="2019-01" db="EMBL/GenBank/DDBJ databases">
        <title>Lacibacter sp. strain TTM-7.</title>
        <authorList>
            <person name="Chen W.-M."/>
        </authorList>
    </citation>
    <scope>NUCLEOTIDE SEQUENCE [LARGE SCALE GENOMIC DNA]</scope>
    <source>
        <strain evidence="2 3">TTM-7</strain>
    </source>
</reference>